<dbReference type="Proteomes" id="UP000593892">
    <property type="component" value="Chromosome"/>
</dbReference>
<reference evidence="1 2" key="1">
    <citation type="submission" date="2020-10" db="EMBL/GenBank/DDBJ databases">
        <title>Complete genome sequence of Paludibaculum fermentans P105T, a facultatively anaerobic acidobacterium capable of dissimilatory Fe(III) reduction.</title>
        <authorList>
            <person name="Dedysh S.N."/>
            <person name="Beletsky A.V."/>
            <person name="Kulichevskaya I.S."/>
            <person name="Mardanov A.V."/>
            <person name="Ravin N.V."/>
        </authorList>
    </citation>
    <scope>NUCLEOTIDE SEQUENCE [LARGE SCALE GENOMIC DNA]</scope>
    <source>
        <strain evidence="1 2">P105</strain>
    </source>
</reference>
<evidence type="ECO:0000313" key="2">
    <source>
        <dbReference type="Proteomes" id="UP000593892"/>
    </source>
</evidence>
<dbReference type="RefSeq" id="WP_194448238.1">
    <property type="nucleotide sequence ID" value="NZ_CP063849.1"/>
</dbReference>
<dbReference type="AlphaFoldDB" id="A0A7S7NN28"/>
<gene>
    <name evidence="1" type="ORF">IRI77_27780</name>
</gene>
<keyword evidence="2" id="KW-1185">Reference proteome</keyword>
<name>A0A7S7NN28_PALFE</name>
<organism evidence="1 2">
    <name type="scientific">Paludibaculum fermentans</name>
    <dbReference type="NCBI Taxonomy" id="1473598"/>
    <lineage>
        <taxon>Bacteria</taxon>
        <taxon>Pseudomonadati</taxon>
        <taxon>Acidobacteriota</taxon>
        <taxon>Terriglobia</taxon>
        <taxon>Bryobacterales</taxon>
        <taxon>Bryobacteraceae</taxon>
        <taxon>Paludibaculum</taxon>
    </lineage>
</organism>
<protein>
    <submittedName>
        <fullName evidence="1">Uncharacterized protein</fullName>
    </submittedName>
</protein>
<proteinExistence type="predicted"/>
<sequence>MAAIRTATSNEDIATFVLRSLAALLIAGCCSPACPQQASGRLAISGNLQASYYAEAASEQSLTIGQGTAEGGSLRLSVKPGPIAIRVLKANSGSKQYIVVVNAGEHTIRMPGLPYEATIPIRIPESISGLPLVLLVIPD</sequence>
<evidence type="ECO:0000313" key="1">
    <source>
        <dbReference type="EMBL" id="QOY86569.1"/>
    </source>
</evidence>
<dbReference type="KEGG" id="pfer:IRI77_27780"/>
<dbReference type="EMBL" id="CP063849">
    <property type="protein sequence ID" value="QOY86569.1"/>
    <property type="molecule type" value="Genomic_DNA"/>
</dbReference>
<accession>A0A7S7NN28</accession>